<dbReference type="InterPro" id="IPR016140">
    <property type="entry name" value="Bifunc_inhib/LTP/seed_store"/>
</dbReference>
<evidence type="ECO:0000256" key="4">
    <source>
        <dbReference type="ARBA" id="ARBA00022729"/>
    </source>
</evidence>
<evidence type="ECO:0000313" key="12">
    <source>
        <dbReference type="Proteomes" id="UP000026962"/>
    </source>
</evidence>
<keyword evidence="12" id="KW-1185">Reference proteome</keyword>
<reference evidence="11" key="1">
    <citation type="submission" date="2015-04" db="UniProtKB">
        <authorList>
            <consortium name="EnsemblPlants"/>
        </authorList>
    </citation>
    <scope>IDENTIFICATION</scope>
</reference>
<dbReference type="HOGENOM" id="CLU_777034_0_0_1"/>
<feature type="signal peptide" evidence="9">
    <location>
        <begin position="1"/>
        <end position="23"/>
    </location>
</feature>
<dbReference type="OMA" id="APCCSAF"/>
<evidence type="ECO:0000256" key="9">
    <source>
        <dbReference type="SAM" id="SignalP"/>
    </source>
</evidence>
<keyword evidence="3" id="KW-0472">Membrane</keyword>
<dbReference type="SUPFAM" id="SSF47699">
    <property type="entry name" value="Bifunctional inhibitor/lipid-transfer protein/seed storage 2S albumin"/>
    <property type="match status" value="2"/>
</dbReference>
<name>A0A0E0KK38_ORYPU</name>
<reference evidence="11" key="2">
    <citation type="submission" date="2018-05" db="EMBL/GenBank/DDBJ databases">
        <title>OpunRS2 (Oryza punctata Reference Sequence Version 2).</title>
        <authorList>
            <person name="Zhang J."/>
            <person name="Kudrna D."/>
            <person name="Lee S."/>
            <person name="Talag J."/>
            <person name="Welchert J."/>
            <person name="Wing R.A."/>
        </authorList>
    </citation>
    <scope>NUCLEOTIDE SEQUENCE [LARGE SCALE GENOMIC DNA]</scope>
</reference>
<keyword evidence="6" id="KW-0325">Glycoprotein</keyword>
<comment type="subcellular location">
    <subcellularLocation>
        <location evidence="1">Cell membrane</location>
        <topology evidence="1">Lipid-anchor</topology>
        <topology evidence="1">GPI-anchor</topology>
    </subcellularLocation>
</comment>
<dbReference type="AlphaFoldDB" id="A0A0E0KK38"/>
<keyword evidence="5" id="KW-1015">Disulfide bond</keyword>
<feature type="compositionally biased region" description="Low complexity" evidence="8">
    <location>
        <begin position="295"/>
        <end position="317"/>
    </location>
</feature>
<evidence type="ECO:0000256" key="1">
    <source>
        <dbReference type="ARBA" id="ARBA00004609"/>
    </source>
</evidence>
<dbReference type="STRING" id="4537.A0A0E0KK38"/>
<dbReference type="EnsemblPlants" id="OPUNC03G34200.1">
    <property type="protein sequence ID" value="OPUNC03G34200.1"/>
    <property type="gene ID" value="OPUNC03G34200"/>
</dbReference>
<dbReference type="Proteomes" id="UP000026962">
    <property type="component" value="Chromosome 3"/>
</dbReference>
<evidence type="ECO:0000256" key="8">
    <source>
        <dbReference type="SAM" id="MobiDB-lite"/>
    </source>
</evidence>
<sequence length="360" mass="35482">MASAAAAAAMLVVLAVVVSPASGQVATSCTASLITTFTPCLNFVTGSTNGGGSPTQQCCGSLAEMVRTSADCACLILTGNVPFSLPINRNLAISLTKLCNSMSVPLQCRDTAAQIPPPGPVAFAPALPPLPPSPPETSVQPNSAIDPTAMSPSPPIIQGQRPLVLPSSAWRRAHVSMASEGEAMAAARASGLAVTCLVAATAALLVAGASAQTGCTAALINLYPCLNYISGNETSPTRTCCSQLATVVQSQPQCLCAAISGDSSSSIGGVTIDKTRALELPKACNVVTPPASRCSSAGGNTPGAATTTSPATQTPGTTGAGTGVGSKTTPTAPYLINGGASLRGAMGLVLALAAVAVYAA</sequence>
<keyword evidence="7" id="KW-0449">Lipoprotein</keyword>
<dbReference type="eggNOG" id="ENOG502RZXE">
    <property type="taxonomic scope" value="Eukaryota"/>
</dbReference>
<dbReference type="EnsemblPlants" id="OPUNC03G34090.1">
    <property type="protein sequence ID" value="OPUNC03G34090.1"/>
    <property type="gene ID" value="OPUNC03G34090"/>
</dbReference>
<dbReference type="CDD" id="cd00010">
    <property type="entry name" value="AAI_LTSS"/>
    <property type="match status" value="2"/>
</dbReference>
<comment type="similarity">
    <text evidence="2">Belongs to the plant LTP family.</text>
</comment>
<dbReference type="Gramene" id="OPUNC03G34090.1">
    <property type="protein sequence ID" value="OPUNC03G34090.1"/>
    <property type="gene ID" value="OPUNC03G34090"/>
</dbReference>
<dbReference type="InterPro" id="IPR043325">
    <property type="entry name" value="LTSS"/>
</dbReference>
<accession>A0A0E0KK38</accession>
<evidence type="ECO:0000256" key="5">
    <source>
        <dbReference type="ARBA" id="ARBA00023157"/>
    </source>
</evidence>
<keyword evidence="4 9" id="KW-0732">Signal</keyword>
<dbReference type="InterPro" id="IPR036312">
    <property type="entry name" value="Bifun_inhib/LTP/seed_sf"/>
</dbReference>
<evidence type="ECO:0000256" key="2">
    <source>
        <dbReference type="ARBA" id="ARBA00009748"/>
    </source>
</evidence>
<evidence type="ECO:0000259" key="10">
    <source>
        <dbReference type="SMART" id="SM00499"/>
    </source>
</evidence>
<feature type="domain" description="Bifunctional inhibitor/plant lipid transfer protein/seed storage helical" evidence="10">
    <location>
        <begin position="215"/>
        <end position="294"/>
    </location>
</feature>
<dbReference type="GO" id="GO:0098552">
    <property type="term" value="C:side of membrane"/>
    <property type="evidence" value="ECO:0007669"/>
    <property type="project" value="UniProtKB-KW"/>
</dbReference>
<keyword evidence="3" id="KW-0336">GPI-anchor</keyword>
<protein>
    <recommendedName>
        <fullName evidence="10">Bifunctional inhibitor/plant lipid transfer protein/seed storage helical domain-containing protein</fullName>
    </recommendedName>
</protein>
<dbReference type="SMART" id="SM00499">
    <property type="entry name" value="AAI"/>
    <property type="match status" value="2"/>
</dbReference>
<dbReference type="Pfam" id="PF14368">
    <property type="entry name" value="LTP_2"/>
    <property type="match status" value="2"/>
</dbReference>
<dbReference type="GO" id="GO:0005886">
    <property type="term" value="C:plasma membrane"/>
    <property type="evidence" value="ECO:0007669"/>
    <property type="project" value="UniProtKB-SubCell"/>
</dbReference>
<evidence type="ECO:0000313" key="11">
    <source>
        <dbReference type="EnsemblPlants" id="OPUNC03G34200.1"/>
    </source>
</evidence>
<feature type="region of interest" description="Disordered" evidence="8">
    <location>
        <begin position="290"/>
        <end position="327"/>
    </location>
</feature>
<evidence type="ECO:0000256" key="6">
    <source>
        <dbReference type="ARBA" id="ARBA00023180"/>
    </source>
</evidence>
<dbReference type="Gramene" id="OPUNC03G34200.1">
    <property type="protein sequence ID" value="OPUNC03G34200.1"/>
    <property type="gene ID" value="OPUNC03G34200"/>
</dbReference>
<proteinExistence type="inferred from homology"/>
<dbReference type="FunFam" id="1.10.110.10:FF:000001">
    <property type="entry name" value="Bifunctional inhibitor/lipid-transfer protein/seed storage 2S albumin superfamily protein"/>
    <property type="match status" value="1"/>
</dbReference>
<dbReference type="Gene3D" id="1.10.110.10">
    <property type="entry name" value="Plant lipid-transfer and hydrophobic proteins"/>
    <property type="match status" value="2"/>
</dbReference>
<organism evidence="11">
    <name type="scientific">Oryza punctata</name>
    <name type="common">Red rice</name>
    <dbReference type="NCBI Taxonomy" id="4537"/>
    <lineage>
        <taxon>Eukaryota</taxon>
        <taxon>Viridiplantae</taxon>
        <taxon>Streptophyta</taxon>
        <taxon>Embryophyta</taxon>
        <taxon>Tracheophyta</taxon>
        <taxon>Spermatophyta</taxon>
        <taxon>Magnoliopsida</taxon>
        <taxon>Liliopsida</taxon>
        <taxon>Poales</taxon>
        <taxon>Poaceae</taxon>
        <taxon>BOP clade</taxon>
        <taxon>Oryzoideae</taxon>
        <taxon>Oryzeae</taxon>
        <taxon>Oryzinae</taxon>
        <taxon>Oryza</taxon>
    </lineage>
</organism>
<evidence type="ECO:0000256" key="3">
    <source>
        <dbReference type="ARBA" id="ARBA00022622"/>
    </source>
</evidence>
<feature type="chain" id="PRO_5007398808" description="Bifunctional inhibitor/plant lipid transfer protein/seed storage helical domain-containing protein" evidence="9">
    <location>
        <begin position="24"/>
        <end position="360"/>
    </location>
</feature>
<feature type="domain" description="Bifunctional inhibitor/plant lipid transfer protein/seed storage helical" evidence="10">
    <location>
        <begin position="29"/>
        <end position="108"/>
    </location>
</feature>
<evidence type="ECO:0000256" key="7">
    <source>
        <dbReference type="ARBA" id="ARBA00023288"/>
    </source>
</evidence>
<dbReference type="PANTHER" id="PTHR33044">
    <property type="entry name" value="BIFUNCTIONAL INHIBITOR/LIPID-TRANSFER PROTEIN/SEED STORAGE 2S ALBUMIN SUPERFAMILY PROTEIN-RELATED"/>
    <property type="match status" value="1"/>
</dbReference>